<reference evidence="1 2" key="1">
    <citation type="submission" date="2017-01" db="EMBL/GenBank/DDBJ databases">
        <title>Draft sequence of Acidihalobacter ferrooxidans strain DSM 14175 (strain V8).</title>
        <authorList>
            <person name="Khaleque H.N."/>
            <person name="Ramsay J.P."/>
            <person name="Murphy R.J.T."/>
            <person name="Kaksonen A.H."/>
            <person name="Boxall N.J."/>
            <person name="Watkin E.L.J."/>
        </authorList>
    </citation>
    <scope>NUCLEOTIDE SEQUENCE [LARGE SCALE GENOMIC DNA]</scope>
    <source>
        <strain evidence="1 2">V8</strain>
    </source>
</reference>
<evidence type="ECO:0000313" key="1">
    <source>
        <dbReference type="EMBL" id="APZ42316.1"/>
    </source>
</evidence>
<name>A0A1P8UES7_9GAMM</name>
<proteinExistence type="predicted"/>
<organism evidence="1 2">
    <name type="scientific">Acidihalobacter ferrooxydans</name>
    <dbReference type="NCBI Taxonomy" id="1765967"/>
    <lineage>
        <taxon>Bacteria</taxon>
        <taxon>Pseudomonadati</taxon>
        <taxon>Pseudomonadota</taxon>
        <taxon>Gammaproteobacteria</taxon>
        <taxon>Chromatiales</taxon>
        <taxon>Ectothiorhodospiraceae</taxon>
        <taxon>Acidihalobacter</taxon>
    </lineage>
</organism>
<keyword evidence="2" id="KW-1185">Reference proteome</keyword>
<dbReference type="CDD" id="cd14503">
    <property type="entry name" value="PTP-bact"/>
    <property type="match status" value="1"/>
</dbReference>
<dbReference type="AlphaFoldDB" id="A0A1P8UES7"/>
<evidence type="ECO:0008006" key="3">
    <source>
        <dbReference type="Google" id="ProtNLM"/>
    </source>
</evidence>
<protein>
    <recommendedName>
        <fullName evidence="3">Phosphatase</fullName>
    </recommendedName>
</protein>
<dbReference type="RefSeq" id="WP_076835845.1">
    <property type="nucleotide sequence ID" value="NZ_CP019434.1"/>
</dbReference>
<dbReference type="STRING" id="1765967.BW247_03780"/>
<dbReference type="SUPFAM" id="SSF52799">
    <property type="entry name" value="(Phosphotyrosine protein) phosphatases II"/>
    <property type="match status" value="1"/>
</dbReference>
<dbReference type="KEGG" id="afy:BW247_03780"/>
<evidence type="ECO:0000313" key="2">
    <source>
        <dbReference type="Proteomes" id="UP000243807"/>
    </source>
</evidence>
<accession>A0A1P8UES7</accession>
<gene>
    <name evidence="1" type="ORF">BW247_03780</name>
</gene>
<sequence length="153" mass="16883">MHTTSAIESILNVRHIGPDLLLGGQPSEDELRAVAAAGYTHVVNLALLDPAYCLPDEAGLAAALGLHYRHIPVDFDAPQLADLDAFATAAEAADRLFLHCAMNYRATAFATLWLERDRGWPRAQADALIADVWEPYGAWPAFISRARREWFSR</sequence>
<dbReference type="Proteomes" id="UP000243807">
    <property type="component" value="Chromosome"/>
</dbReference>
<dbReference type="InterPro" id="IPR029021">
    <property type="entry name" value="Prot-tyrosine_phosphatase-like"/>
</dbReference>
<dbReference type="OrthoDB" id="7391097at2"/>
<dbReference type="EMBL" id="CP019434">
    <property type="protein sequence ID" value="APZ42316.1"/>
    <property type="molecule type" value="Genomic_DNA"/>
</dbReference>
<dbReference type="Gene3D" id="3.90.190.10">
    <property type="entry name" value="Protein tyrosine phosphatase superfamily"/>
    <property type="match status" value="1"/>
</dbReference>